<dbReference type="Pfam" id="PF00270">
    <property type="entry name" value="DEAD"/>
    <property type="match status" value="1"/>
</dbReference>
<dbReference type="InterPro" id="IPR050547">
    <property type="entry name" value="DEAD_box_RNA_helicases"/>
</dbReference>
<protein>
    <submittedName>
        <fullName evidence="7">DNA helicase</fullName>
    </submittedName>
</protein>
<dbReference type="SMART" id="SM00487">
    <property type="entry name" value="DEXDc"/>
    <property type="match status" value="1"/>
</dbReference>
<feature type="domain" description="Helicase ATP-binding" evidence="5">
    <location>
        <begin position="25"/>
        <end position="194"/>
    </location>
</feature>
<reference evidence="7 8" key="1">
    <citation type="journal article" date="2018" name="BMC Genomics">
        <title>Comparative genome analysis of jujube witches'-broom Phytoplasma, an obligate pathogen that causes jujube witches'-broom disease.</title>
        <authorList>
            <person name="Wang J."/>
            <person name="Song L."/>
            <person name="Jiao Q."/>
            <person name="Yang S."/>
            <person name="Gao R."/>
            <person name="Lu X."/>
            <person name="Zhou G."/>
        </authorList>
    </citation>
    <scope>NUCLEOTIDE SEQUENCE [LARGE SCALE GENOMIC DNA]</scope>
    <source>
        <strain evidence="7">Jwb-nky</strain>
    </source>
</reference>
<dbReference type="SMART" id="SM00490">
    <property type="entry name" value="HELICc"/>
    <property type="match status" value="1"/>
</dbReference>
<evidence type="ECO:0000313" key="7">
    <source>
        <dbReference type="EMBL" id="AYJ01019.1"/>
    </source>
</evidence>
<gene>
    <name evidence="7" type="ORF">CWO85_00485</name>
</gene>
<dbReference type="AlphaFoldDB" id="A0A660HMB6"/>
<keyword evidence="3 7" id="KW-0347">Helicase</keyword>
<dbReference type="GO" id="GO:0016787">
    <property type="term" value="F:hydrolase activity"/>
    <property type="evidence" value="ECO:0007669"/>
    <property type="project" value="UniProtKB-KW"/>
</dbReference>
<dbReference type="GO" id="GO:0033592">
    <property type="term" value="F:RNA strand annealing activity"/>
    <property type="evidence" value="ECO:0007669"/>
    <property type="project" value="TreeGrafter"/>
</dbReference>
<dbReference type="OrthoDB" id="9805696at2"/>
<evidence type="ECO:0000256" key="2">
    <source>
        <dbReference type="ARBA" id="ARBA00022801"/>
    </source>
</evidence>
<dbReference type="PROSITE" id="PS51192">
    <property type="entry name" value="HELICASE_ATP_BIND_1"/>
    <property type="match status" value="1"/>
</dbReference>
<accession>A0A660HMB6</accession>
<dbReference type="Gene3D" id="3.40.50.300">
    <property type="entry name" value="P-loop containing nucleotide triphosphate hydrolases"/>
    <property type="match status" value="2"/>
</dbReference>
<proteinExistence type="predicted"/>
<keyword evidence="4" id="KW-0067">ATP-binding</keyword>
<organism evidence="7 8">
    <name type="scientific">Ziziphus jujuba witches'-broom phytoplasma</name>
    <dbReference type="NCBI Taxonomy" id="135727"/>
    <lineage>
        <taxon>Bacteria</taxon>
        <taxon>Bacillati</taxon>
        <taxon>Mycoplasmatota</taxon>
        <taxon>Mollicutes</taxon>
        <taxon>Acholeplasmatales</taxon>
        <taxon>Acholeplasmataceae</taxon>
        <taxon>Candidatus Phytoplasma</taxon>
        <taxon>16SrV (Elm yellows group)</taxon>
    </lineage>
</organism>
<dbReference type="InterPro" id="IPR011545">
    <property type="entry name" value="DEAD/DEAH_box_helicase_dom"/>
</dbReference>
<dbReference type="PANTHER" id="PTHR47963">
    <property type="entry name" value="DEAD-BOX ATP-DEPENDENT RNA HELICASE 47, MITOCHONDRIAL"/>
    <property type="match status" value="1"/>
</dbReference>
<dbReference type="InterPro" id="IPR044742">
    <property type="entry name" value="DEAD/DEAH_RhlB"/>
</dbReference>
<dbReference type="PANTHER" id="PTHR47963:SF1">
    <property type="entry name" value="DEAD-BOX ATP-DEPENDENT RNA HELICASE CSHB"/>
    <property type="match status" value="1"/>
</dbReference>
<evidence type="ECO:0000313" key="8">
    <source>
        <dbReference type="Proteomes" id="UP000272462"/>
    </source>
</evidence>
<evidence type="ECO:0000256" key="1">
    <source>
        <dbReference type="ARBA" id="ARBA00022741"/>
    </source>
</evidence>
<dbReference type="GO" id="GO:0003724">
    <property type="term" value="F:RNA helicase activity"/>
    <property type="evidence" value="ECO:0007669"/>
    <property type="project" value="TreeGrafter"/>
</dbReference>
<evidence type="ECO:0000256" key="4">
    <source>
        <dbReference type="ARBA" id="ARBA00022840"/>
    </source>
</evidence>
<keyword evidence="1" id="KW-0547">Nucleotide-binding</keyword>
<name>A0A660HMB6_ZIZJU</name>
<dbReference type="GO" id="GO:0009409">
    <property type="term" value="P:response to cold"/>
    <property type="evidence" value="ECO:0007669"/>
    <property type="project" value="TreeGrafter"/>
</dbReference>
<dbReference type="KEGG" id="pzi:CWO85_00485"/>
<dbReference type="CDD" id="cd18787">
    <property type="entry name" value="SF2_C_DEAD"/>
    <property type="match status" value="1"/>
</dbReference>
<sequence length="414" mass="48299">MENYIKQKLKQLNFEKVTPIQKEVFENFSKPFHLVGSAPTGTGKTHAYLLPILSQIDWNKNIIQAVIIVPTNELIFQVFKMIKEIEQRTSQVKIFYGGMDKQKILTSLEKKQPPLIITTLNKLMEYTTVFKKLNIFKSSFLVIDEADTLFEQNSLSLLDVLLAKWKPKILLFSASITNNMNPFIQKYFGKSLFLDVHSQQKLNLTYYLLQSSPDKRLNDLIHFMKNLNPYSALIFVSKKEEQSKIYEYLKSSNFNILNFSSDLNVKKRKYLMTEIKKNKYQYILTSDLCARGLDLDIEWVIHYNLPSKNLEFFQHRSGRTGRMGKEGKVVLFYDDKEQASLTTIQKNYNIVFKKIALTANGFSEIKTTNSQNINNKKNNINKKTFSFSKKKKFISKTKTNSTINKKKVIFSRKK</sequence>
<dbReference type="GO" id="GO:0005840">
    <property type="term" value="C:ribosome"/>
    <property type="evidence" value="ECO:0007669"/>
    <property type="project" value="TreeGrafter"/>
</dbReference>
<dbReference type="SUPFAM" id="SSF52540">
    <property type="entry name" value="P-loop containing nucleoside triphosphate hydrolases"/>
    <property type="match status" value="1"/>
</dbReference>
<dbReference type="InterPro" id="IPR014001">
    <property type="entry name" value="Helicase_ATP-bd"/>
</dbReference>
<dbReference type="Pfam" id="PF00271">
    <property type="entry name" value="Helicase_C"/>
    <property type="match status" value="1"/>
</dbReference>
<dbReference type="Proteomes" id="UP000272462">
    <property type="component" value="Chromosome"/>
</dbReference>
<dbReference type="RefSeq" id="WP_121463751.1">
    <property type="nucleotide sequence ID" value="NZ_CP025121.1"/>
</dbReference>
<keyword evidence="2" id="KW-0378">Hydrolase</keyword>
<dbReference type="PROSITE" id="PS51194">
    <property type="entry name" value="HELICASE_CTER"/>
    <property type="match status" value="1"/>
</dbReference>
<dbReference type="EMBL" id="CP025121">
    <property type="protein sequence ID" value="AYJ01019.1"/>
    <property type="molecule type" value="Genomic_DNA"/>
</dbReference>
<dbReference type="GO" id="GO:0005829">
    <property type="term" value="C:cytosol"/>
    <property type="evidence" value="ECO:0007669"/>
    <property type="project" value="TreeGrafter"/>
</dbReference>
<feature type="domain" description="Helicase C-terminal" evidence="6">
    <location>
        <begin position="219"/>
        <end position="363"/>
    </location>
</feature>
<evidence type="ECO:0000259" key="5">
    <source>
        <dbReference type="PROSITE" id="PS51192"/>
    </source>
</evidence>
<dbReference type="InterPro" id="IPR027417">
    <property type="entry name" value="P-loop_NTPase"/>
</dbReference>
<evidence type="ECO:0000256" key="3">
    <source>
        <dbReference type="ARBA" id="ARBA00022806"/>
    </source>
</evidence>
<dbReference type="GO" id="GO:0005524">
    <property type="term" value="F:ATP binding"/>
    <property type="evidence" value="ECO:0007669"/>
    <property type="project" value="UniProtKB-KW"/>
</dbReference>
<dbReference type="InterPro" id="IPR001650">
    <property type="entry name" value="Helicase_C-like"/>
</dbReference>
<keyword evidence="8" id="KW-1185">Reference proteome</keyword>
<dbReference type="CDD" id="cd00268">
    <property type="entry name" value="DEADc"/>
    <property type="match status" value="1"/>
</dbReference>
<evidence type="ECO:0000259" key="6">
    <source>
        <dbReference type="PROSITE" id="PS51194"/>
    </source>
</evidence>